<protein>
    <submittedName>
        <fullName evidence="5">MFS transporter</fullName>
    </submittedName>
</protein>
<evidence type="ECO:0000256" key="2">
    <source>
        <dbReference type="ARBA" id="ARBA00022989"/>
    </source>
</evidence>
<gene>
    <name evidence="5" type="ORF">GR328_12455</name>
</gene>
<feature type="transmembrane region" description="Helical" evidence="4">
    <location>
        <begin position="78"/>
        <end position="97"/>
    </location>
</feature>
<evidence type="ECO:0000256" key="4">
    <source>
        <dbReference type="SAM" id="Phobius"/>
    </source>
</evidence>
<dbReference type="PANTHER" id="PTHR11360:SF308">
    <property type="entry name" value="BLL3089 PROTEIN"/>
    <property type="match status" value="1"/>
</dbReference>
<name>A0A7X3SPL8_9HYPH</name>
<comment type="caution">
    <text evidence="5">The sequence shown here is derived from an EMBL/GenBank/DDBJ whole genome shotgun (WGS) entry which is preliminary data.</text>
</comment>
<sequence length="403" mass="42089">MERTVSIQRRTVLCIGFGQLICWGISYYLIGAFGEMIVADLGWSRTLVYGGFSAALVVMGLSSPLVGRLIDEHGGRTVMAAGSALTALGCVGLALSHGVWSYYASWVCLGLAMRLTLYEAAFAALARLGGPEARRPMSQITLFGGLSSSVFWPIGFFLAGLFTWRGALIAYAGFALLTVPLYLAIPSDRYSGAAGKPIPGASSGQSPARDRIVTAFLFCLVVVMTNVLSSAMSAHMIGILEGLGVAAATAVGIGTLRGIGQFCARLGEVLFGARLHPLNLYLIAVALLPISFAVGAMTPEILAAAFVFALLFGAGNGLVTIGQGTVPLVLFDPATYGAYVGKLLLPGFLFSAASPLLFAFVVERFGERTAIGVCCGMALVALGAVALLRRRNGAKHDTARTET</sequence>
<feature type="transmembrane region" description="Helical" evidence="4">
    <location>
        <begin position="12"/>
        <end position="34"/>
    </location>
</feature>
<feature type="transmembrane region" description="Helical" evidence="4">
    <location>
        <begin position="168"/>
        <end position="185"/>
    </location>
</feature>
<feature type="transmembrane region" description="Helical" evidence="4">
    <location>
        <begin position="303"/>
        <end position="331"/>
    </location>
</feature>
<accession>A0A7X3SPL8</accession>
<keyword evidence="1 4" id="KW-0812">Transmembrane</keyword>
<feature type="transmembrane region" description="Helical" evidence="4">
    <location>
        <begin position="140"/>
        <end position="162"/>
    </location>
</feature>
<dbReference type="Pfam" id="PF07690">
    <property type="entry name" value="MFS_1"/>
    <property type="match status" value="1"/>
</dbReference>
<dbReference type="InterPro" id="IPR050327">
    <property type="entry name" value="Proton-linked_MCT"/>
</dbReference>
<organism evidence="5 6">
    <name type="scientific">Microvirga makkahensis</name>
    <dbReference type="NCBI Taxonomy" id="1128670"/>
    <lineage>
        <taxon>Bacteria</taxon>
        <taxon>Pseudomonadati</taxon>
        <taxon>Pseudomonadota</taxon>
        <taxon>Alphaproteobacteria</taxon>
        <taxon>Hyphomicrobiales</taxon>
        <taxon>Methylobacteriaceae</taxon>
        <taxon>Microvirga</taxon>
    </lineage>
</organism>
<dbReference type="InterPro" id="IPR036259">
    <property type="entry name" value="MFS_trans_sf"/>
</dbReference>
<feature type="transmembrane region" description="Helical" evidence="4">
    <location>
        <begin position="212"/>
        <end position="231"/>
    </location>
</feature>
<proteinExistence type="predicted"/>
<dbReference type="GO" id="GO:0022857">
    <property type="term" value="F:transmembrane transporter activity"/>
    <property type="evidence" value="ECO:0007669"/>
    <property type="project" value="InterPro"/>
</dbReference>
<dbReference type="Gene3D" id="1.20.1250.20">
    <property type="entry name" value="MFS general substrate transporter like domains"/>
    <property type="match status" value="1"/>
</dbReference>
<feature type="transmembrane region" description="Helical" evidence="4">
    <location>
        <begin position="237"/>
        <end position="257"/>
    </location>
</feature>
<dbReference type="InterPro" id="IPR011701">
    <property type="entry name" value="MFS"/>
</dbReference>
<feature type="transmembrane region" description="Helical" evidence="4">
    <location>
        <begin position="278"/>
        <end position="297"/>
    </location>
</feature>
<reference evidence="5 6" key="1">
    <citation type="submission" date="2019-12" db="EMBL/GenBank/DDBJ databases">
        <authorList>
            <person name="Yuan C.-G."/>
        </authorList>
    </citation>
    <scope>NUCLEOTIDE SEQUENCE [LARGE SCALE GENOMIC DNA]</scope>
    <source>
        <strain evidence="5 6">KCTC 23863</strain>
    </source>
</reference>
<keyword evidence="3 4" id="KW-0472">Membrane</keyword>
<dbReference type="SUPFAM" id="SSF103473">
    <property type="entry name" value="MFS general substrate transporter"/>
    <property type="match status" value="1"/>
</dbReference>
<evidence type="ECO:0000313" key="6">
    <source>
        <dbReference type="Proteomes" id="UP000436483"/>
    </source>
</evidence>
<reference evidence="5 6" key="2">
    <citation type="submission" date="2020-01" db="EMBL/GenBank/DDBJ databases">
        <title>Microvirga sp. nov., an arsenate reduction bacterium isolated from Tibet hotspring sediments.</title>
        <authorList>
            <person name="Xian W.-D."/>
            <person name="Li W.-J."/>
        </authorList>
    </citation>
    <scope>NUCLEOTIDE SEQUENCE [LARGE SCALE GENOMIC DNA]</scope>
    <source>
        <strain evidence="5 6">KCTC 23863</strain>
    </source>
</reference>
<dbReference type="EMBL" id="WURB01000007">
    <property type="protein sequence ID" value="MXQ12259.1"/>
    <property type="molecule type" value="Genomic_DNA"/>
</dbReference>
<evidence type="ECO:0000313" key="5">
    <source>
        <dbReference type="EMBL" id="MXQ12259.1"/>
    </source>
</evidence>
<evidence type="ECO:0000256" key="3">
    <source>
        <dbReference type="ARBA" id="ARBA00023136"/>
    </source>
</evidence>
<dbReference type="PANTHER" id="PTHR11360">
    <property type="entry name" value="MONOCARBOXYLATE TRANSPORTER"/>
    <property type="match status" value="1"/>
</dbReference>
<feature type="transmembrane region" description="Helical" evidence="4">
    <location>
        <begin position="368"/>
        <end position="388"/>
    </location>
</feature>
<evidence type="ECO:0000256" key="1">
    <source>
        <dbReference type="ARBA" id="ARBA00022692"/>
    </source>
</evidence>
<feature type="transmembrane region" description="Helical" evidence="4">
    <location>
        <begin position="343"/>
        <end position="362"/>
    </location>
</feature>
<dbReference type="Proteomes" id="UP000436483">
    <property type="component" value="Unassembled WGS sequence"/>
</dbReference>
<keyword evidence="6" id="KW-1185">Reference proteome</keyword>
<dbReference type="AlphaFoldDB" id="A0A7X3SPL8"/>
<feature type="transmembrane region" description="Helical" evidence="4">
    <location>
        <begin position="46"/>
        <end position="66"/>
    </location>
</feature>
<keyword evidence="2 4" id="KW-1133">Transmembrane helix</keyword>
<dbReference type="OrthoDB" id="7200137at2"/>